<gene>
    <name evidence="3" type="ORF">NGATSA_3015300</name>
</gene>
<evidence type="ECO:0000256" key="1">
    <source>
        <dbReference type="SAM" id="MobiDB-lite"/>
    </source>
</evidence>
<dbReference type="Pfam" id="PF10312">
    <property type="entry name" value="Cactin_mid"/>
    <property type="match status" value="1"/>
</dbReference>
<dbReference type="GO" id="GO:0005737">
    <property type="term" value="C:cytoplasm"/>
    <property type="evidence" value="ECO:0007669"/>
    <property type="project" value="TreeGrafter"/>
</dbReference>
<proteinExistence type="evidence at transcript level"/>
<dbReference type="PANTHER" id="PTHR21737">
    <property type="entry name" value="POLYGLUTAMINE BINDING PROTEIN 1/MARVEL MEMBRANE-ASSOCIATING DOMAIN CONTAINING 3"/>
    <property type="match status" value="1"/>
</dbReference>
<name>I2CPG4_NANGC</name>
<feature type="compositionally biased region" description="Basic and acidic residues" evidence="1">
    <location>
        <begin position="235"/>
        <end position="257"/>
    </location>
</feature>
<evidence type="ECO:0000313" key="3">
    <source>
        <dbReference type="EMBL" id="AFJ68797.1"/>
    </source>
</evidence>
<feature type="non-terminal residue" evidence="3">
    <location>
        <position position="321"/>
    </location>
</feature>
<dbReference type="AlphaFoldDB" id="I2CPG4"/>
<dbReference type="EMBL" id="JU966783">
    <property type="protein sequence ID" value="AFJ68797.1"/>
    <property type="molecule type" value="mRNA"/>
</dbReference>
<dbReference type="InterPro" id="IPR018816">
    <property type="entry name" value="Cactin_central"/>
</dbReference>
<organism evidence="3">
    <name type="scientific">Nannochloropsis gaditana (strain CCMP526)</name>
    <name type="common">Green microalga</name>
    <name type="synonym">Microchloropsis gaditana</name>
    <dbReference type="NCBI Taxonomy" id="1093141"/>
    <lineage>
        <taxon>Eukaryota</taxon>
        <taxon>Sar</taxon>
        <taxon>Stramenopiles</taxon>
        <taxon>Ochrophyta</taxon>
        <taxon>Eustigmatophyceae</taxon>
        <taxon>Eustigmatales</taxon>
        <taxon>Monodopsidaceae</taxon>
        <taxon>Nannochloropsis</taxon>
    </lineage>
</organism>
<dbReference type="GO" id="GO:0005681">
    <property type="term" value="C:spliceosomal complex"/>
    <property type="evidence" value="ECO:0007669"/>
    <property type="project" value="TreeGrafter"/>
</dbReference>
<evidence type="ECO:0000259" key="2">
    <source>
        <dbReference type="Pfam" id="PF10312"/>
    </source>
</evidence>
<feature type="region of interest" description="Disordered" evidence="1">
    <location>
        <begin position="235"/>
        <end position="321"/>
    </location>
</feature>
<dbReference type="GO" id="GO:0045292">
    <property type="term" value="P:mRNA cis splicing, via spliceosome"/>
    <property type="evidence" value="ECO:0007669"/>
    <property type="project" value="TreeGrafter"/>
</dbReference>
<reference evidence="3" key="2">
    <citation type="journal article" date="2012" name="Nat. Commun.">
        <title>Draft genome sequence and genetic transformation of the oleaginous alga Nannochloropis gaditana.</title>
        <authorList>
            <person name="Radakovits R."/>
            <person name="Jinkerson R.E."/>
            <person name="Fuerstenberg S.I."/>
            <person name="Tae H."/>
            <person name="Settlage R.E."/>
            <person name="Boore J.L."/>
            <person name="Posewitz M.C."/>
        </authorList>
    </citation>
    <scope>NUCLEOTIDE SEQUENCE</scope>
    <source>
        <strain evidence="3">CCMP526</strain>
    </source>
</reference>
<protein>
    <recommendedName>
        <fullName evidence="2">Splicing factor cactin central domain-containing protein</fullName>
    </recommendedName>
</protein>
<sequence length="321" mass="36240">MERLRAEEARLREAGNYEEWERKEEEFHLEQARIRSKIRLLEGREKPVDLLAKNILMFGEGSGPDAQDEPRGGVIKYKGKTSLDLTHLEAELREPFAIFENLALPQLQDLQQDIREYQGLETAGAHQGFWEALAVVAQDEVERATTAHASRGMHQAVSHAVEDMLGGKSVEDLEEVKVEVQEKLEKGGRDVDVDYWSKLLDELRVYRARAFLREEHQRMLLNQLEKLEKRKTELAAQKEEREAARAQRRKEEGKEGEVTEESEGEDGGRREAPAPEPEDSGYDDSTAALALLSAERGRGLAADEATLGKQDEVLLGEDGGE</sequence>
<accession>I2CPG4</accession>
<dbReference type="PANTHER" id="PTHR21737:SF4">
    <property type="entry name" value="SPLICING FACTOR CACTIN"/>
    <property type="match status" value="1"/>
</dbReference>
<feature type="domain" description="Splicing factor cactin central" evidence="2">
    <location>
        <begin position="10"/>
        <end position="216"/>
    </location>
</feature>
<reference evidence="3" key="1">
    <citation type="journal article" date="2012" name="Bioengineered">
        <title>Additional insights into the genome of the oleaginous model alga Nannochloropsis gaditana.</title>
        <authorList>
            <person name="Jinkerson R.E."/>
            <person name="Radakovits R."/>
            <person name="Posewitz M.C."/>
        </authorList>
    </citation>
    <scope>NUCLEOTIDE SEQUENCE</scope>
    <source>
        <strain evidence="3">CCMP526</strain>
    </source>
</reference>